<evidence type="ECO:0000256" key="1">
    <source>
        <dbReference type="ARBA" id="ARBA00006762"/>
    </source>
</evidence>
<dbReference type="InterPro" id="IPR016901">
    <property type="entry name" value="APC10/Doc1"/>
</dbReference>
<organism evidence="8 9">
    <name type="scientific">Rotaria sordida</name>
    <dbReference type="NCBI Taxonomy" id="392033"/>
    <lineage>
        <taxon>Eukaryota</taxon>
        <taxon>Metazoa</taxon>
        <taxon>Spiralia</taxon>
        <taxon>Gnathifera</taxon>
        <taxon>Rotifera</taxon>
        <taxon>Eurotatoria</taxon>
        <taxon>Bdelloidea</taxon>
        <taxon>Philodinida</taxon>
        <taxon>Philodinidae</taxon>
        <taxon>Rotaria</taxon>
    </lineage>
</organism>
<proteinExistence type="inferred from homology"/>
<dbReference type="GO" id="GO:0031145">
    <property type="term" value="P:anaphase-promoting complex-dependent catabolic process"/>
    <property type="evidence" value="ECO:0007669"/>
    <property type="project" value="InterPro"/>
</dbReference>
<dbReference type="Gene3D" id="2.60.120.260">
    <property type="entry name" value="Galactose-binding domain-like"/>
    <property type="match status" value="1"/>
</dbReference>
<evidence type="ECO:0000256" key="2">
    <source>
        <dbReference type="ARBA" id="ARBA00013927"/>
    </source>
</evidence>
<evidence type="ECO:0000256" key="6">
    <source>
        <dbReference type="ARBA" id="ARBA00023306"/>
    </source>
</evidence>
<dbReference type="AlphaFoldDB" id="A0A814Y7F9"/>
<dbReference type="Pfam" id="PF03256">
    <property type="entry name" value="ANAPC10"/>
    <property type="match status" value="1"/>
</dbReference>
<evidence type="ECO:0000256" key="4">
    <source>
        <dbReference type="ARBA" id="ARBA00022776"/>
    </source>
</evidence>
<keyword evidence="6" id="KW-0131">Cell cycle</keyword>
<protein>
    <recommendedName>
        <fullName evidence="2">Anaphase-promoting complex subunit 10</fullName>
    </recommendedName>
</protein>
<sequence>MTTVKCLHEDLLYTILSKCSSSIDMWHFLQALDYELPRMIHLRAFWSHIRLSSLHNKNILLSFVKEIAKYCIDLRIDNLNWMVVVDIRRLLTNFRSLICFHTGNVALSKSTLINDIKIFFPFLKYITLLISLDSSQISSLSTDQCSITDDTFTEICTALNEINQLEHISLVLQDKKSAYLSDVSAKIYFHLVCEYISNMTNHYKLISIEENGYEIKNRFFSLDTTNRQSLGLINLSLISTLNHLIISFRPMLNINLTLNIKDSMINKLQLQTLVLPCIPSTLNSIDILDLNQLKILDIGYVNVNDKIELTRLDEILICHRQNSLRNLTLSLNEWQSAKLVIIWKKENNSKQITTSTKQFNSVFENCFDQITTTEEEDEKEEEEMKKPIVLNSSSDVEQKVLVFLILGHGVDKLLDDNLETYWQSDGPQPHLVNIQFKQKTKIKDLCIFSDFKVDESYTPQKISIRTGINHNNLVELRSFEIHEPAGWVIVPTRDARANPIKTWMIQIAVLSNHQSGRDTHIRQIVVHSPTETSSIFIDPKFSSIELASHSSCR</sequence>
<feature type="domain" description="DOC" evidence="7">
    <location>
        <begin position="360"/>
        <end position="553"/>
    </location>
</feature>
<dbReference type="OrthoDB" id="24948at2759"/>
<keyword evidence="4" id="KW-0498">Mitosis</keyword>
<gene>
    <name evidence="8" type="ORF">RFH988_LOCUS25886</name>
</gene>
<dbReference type="SMART" id="SM01337">
    <property type="entry name" value="APC10"/>
    <property type="match status" value="1"/>
</dbReference>
<evidence type="ECO:0000256" key="5">
    <source>
        <dbReference type="ARBA" id="ARBA00022786"/>
    </source>
</evidence>
<dbReference type="GO" id="GO:0051301">
    <property type="term" value="P:cell division"/>
    <property type="evidence" value="ECO:0007669"/>
    <property type="project" value="UniProtKB-KW"/>
</dbReference>
<name>A0A814Y7F9_9BILA</name>
<dbReference type="EMBL" id="CAJNOO010002006">
    <property type="protein sequence ID" value="CAF1225624.1"/>
    <property type="molecule type" value="Genomic_DNA"/>
</dbReference>
<dbReference type="SUPFAM" id="SSF49785">
    <property type="entry name" value="Galactose-binding domain-like"/>
    <property type="match status" value="1"/>
</dbReference>
<reference evidence="8" key="1">
    <citation type="submission" date="2021-02" db="EMBL/GenBank/DDBJ databases">
        <authorList>
            <person name="Nowell W R."/>
        </authorList>
    </citation>
    <scope>NUCLEOTIDE SEQUENCE</scope>
</reference>
<dbReference type="InterPro" id="IPR008979">
    <property type="entry name" value="Galactose-bd-like_sf"/>
</dbReference>
<evidence type="ECO:0000259" key="7">
    <source>
        <dbReference type="PROSITE" id="PS51284"/>
    </source>
</evidence>
<evidence type="ECO:0000256" key="3">
    <source>
        <dbReference type="ARBA" id="ARBA00022618"/>
    </source>
</evidence>
<dbReference type="PROSITE" id="PS51284">
    <property type="entry name" value="DOC"/>
    <property type="match status" value="1"/>
</dbReference>
<dbReference type="GO" id="GO:0070979">
    <property type="term" value="P:protein K11-linked ubiquitination"/>
    <property type="evidence" value="ECO:0007669"/>
    <property type="project" value="TreeGrafter"/>
</dbReference>
<dbReference type="GO" id="GO:0005680">
    <property type="term" value="C:anaphase-promoting complex"/>
    <property type="evidence" value="ECO:0007669"/>
    <property type="project" value="InterPro"/>
</dbReference>
<evidence type="ECO:0000313" key="8">
    <source>
        <dbReference type="EMBL" id="CAF1225624.1"/>
    </source>
</evidence>
<dbReference type="CDD" id="cd08366">
    <property type="entry name" value="APC10"/>
    <property type="match status" value="1"/>
</dbReference>
<evidence type="ECO:0000313" key="9">
    <source>
        <dbReference type="Proteomes" id="UP000663882"/>
    </source>
</evidence>
<accession>A0A814Y7F9</accession>
<comment type="caution">
    <text evidence="8">The sequence shown here is derived from an EMBL/GenBank/DDBJ whole genome shotgun (WGS) entry which is preliminary data.</text>
</comment>
<comment type="similarity">
    <text evidence="1">Belongs to the APC10 family.</text>
</comment>
<keyword evidence="3" id="KW-0132">Cell division</keyword>
<dbReference type="Proteomes" id="UP000663882">
    <property type="component" value="Unassembled WGS sequence"/>
</dbReference>
<dbReference type="PANTHER" id="PTHR12936:SF0">
    <property type="entry name" value="ANAPHASE-PROMOTING COMPLEX SUBUNIT 10"/>
    <property type="match status" value="1"/>
</dbReference>
<keyword evidence="5" id="KW-0833">Ubl conjugation pathway</keyword>
<dbReference type="PANTHER" id="PTHR12936">
    <property type="entry name" value="ANAPHASE-PROMOTING COMPLEX 10"/>
    <property type="match status" value="1"/>
</dbReference>
<dbReference type="InterPro" id="IPR004939">
    <property type="entry name" value="APC_su10/DOC_dom"/>
</dbReference>